<reference evidence="1 2" key="1">
    <citation type="submission" date="2018-06" db="EMBL/GenBank/DDBJ databases">
        <title>Spirosoma sp. HMF3257 Genome sequencing and assembly.</title>
        <authorList>
            <person name="Kang H."/>
            <person name="Cha I."/>
            <person name="Kim H."/>
            <person name="Kang J."/>
            <person name="Joh K."/>
        </authorList>
    </citation>
    <scope>NUCLEOTIDE SEQUENCE [LARGE SCALE GENOMIC DNA]</scope>
    <source>
        <strain evidence="1 2">HMF3257</strain>
    </source>
</reference>
<accession>A0A327NNQ9</accession>
<organism evidence="1 2">
    <name type="scientific">Spirosoma telluris</name>
    <dbReference type="NCBI Taxonomy" id="2183553"/>
    <lineage>
        <taxon>Bacteria</taxon>
        <taxon>Pseudomonadati</taxon>
        <taxon>Bacteroidota</taxon>
        <taxon>Cytophagia</taxon>
        <taxon>Cytophagales</taxon>
        <taxon>Cytophagaceae</taxon>
        <taxon>Spirosoma</taxon>
    </lineage>
</organism>
<proteinExistence type="predicted"/>
<gene>
    <name evidence="1" type="ORF">HMF3257_27450</name>
</gene>
<protein>
    <submittedName>
        <fullName evidence="1">Uncharacterized protein</fullName>
    </submittedName>
</protein>
<sequence length="83" mass="9755">MILQVIYQANALKTCLYRSKSRRIIASTFRPGQMASRFEAVPGRLLDQLPQDIDIFNEMLTLPNNFPDSLFLFFFLQCRHSHY</sequence>
<evidence type="ECO:0000313" key="1">
    <source>
        <dbReference type="EMBL" id="RAI76980.1"/>
    </source>
</evidence>
<name>A0A327NNQ9_9BACT</name>
<dbReference type="EMBL" id="QLII01000001">
    <property type="protein sequence ID" value="RAI76980.1"/>
    <property type="molecule type" value="Genomic_DNA"/>
</dbReference>
<evidence type="ECO:0000313" key="2">
    <source>
        <dbReference type="Proteomes" id="UP000249016"/>
    </source>
</evidence>
<dbReference type="Proteomes" id="UP000249016">
    <property type="component" value="Unassembled WGS sequence"/>
</dbReference>
<keyword evidence="2" id="KW-1185">Reference proteome</keyword>
<comment type="caution">
    <text evidence="1">The sequence shown here is derived from an EMBL/GenBank/DDBJ whole genome shotgun (WGS) entry which is preliminary data.</text>
</comment>
<dbReference type="AlphaFoldDB" id="A0A327NNQ9"/>